<protein>
    <submittedName>
        <fullName evidence="3">Uncharacterized protein LOC101900339</fullName>
    </submittedName>
</protein>
<dbReference type="KEGG" id="mde:101900339"/>
<reference evidence="1" key="1">
    <citation type="submission" date="2020-05" db="UniProtKB">
        <authorList>
            <consortium name="EnsemblMetazoa"/>
        </authorList>
    </citation>
    <scope>IDENTIFICATION</scope>
    <source>
        <strain evidence="1">Aabys</strain>
    </source>
</reference>
<accession>A0A1I8M2P3</accession>
<dbReference type="VEuPathDB" id="VectorBase:MDOA000645"/>
<dbReference type="AlphaFoldDB" id="A0A1I8M2P3"/>
<dbReference type="OrthoDB" id="8054762at2759"/>
<reference evidence="3" key="2">
    <citation type="submission" date="2025-04" db="UniProtKB">
        <authorList>
            <consortium name="RefSeq"/>
        </authorList>
    </citation>
    <scope>IDENTIFICATION</scope>
    <source>
        <strain evidence="3">Aabys</strain>
    </source>
</reference>
<dbReference type="VEuPathDB" id="VectorBase:MDOMA2_018581"/>
<keyword evidence="2" id="KW-1185">Reference proteome</keyword>
<gene>
    <name evidence="1" type="primary">101900339</name>
    <name evidence="3" type="synonym">LOC101900339</name>
</gene>
<evidence type="ECO:0000313" key="1">
    <source>
        <dbReference type="EnsemblMetazoa" id="MDOA000645-PA"/>
    </source>
</evidence>
<dbReference type="Proteomes" id="UP001652621">
    <property type="component" value="Unplaced"/>
</dbReference>
<dbReference type="GeneID" id="101900339"/>
<proteinExistence type="predicted"/>
<name>A0A1I8M2P3_MUSDO</name>
<dbReference type="STRING" id="7370.A0A1I8M2P3"/>
<sequence length="202" mass="22822">MNAFDTNKLVLLLDGLTCRLMSLNVSILSDIETIENLPQYCNYHKFLLVEELMLVDDYSALHYGKCRLIGKVFSATGEVYLENVRIPHISEEYALPEGALQIQLIPTAASLNTCSTLEHGKYYEILGEVKLLPKSPNQGTEILTSRGVVERVQSGNRGILLQQFKNLYKPAVNVWFAFQVNEASELISRNLEIRMLESVSLR</sequence>
<organism evidence="1">
    <name type="scientific">Musca domestica</name>
    <name type="common">House fly</name>
    <dbReference type="NCBI Taxonomy" id="7370"/>
    <lineage>
        <taxon>Eukaryota</taxon>
        <taxon>Metazoa</taxon>
        <taxon>Ecdysozoa</taxon>
        <taxon>Arthropoda</taxon>
        <taxon>Hexapoda</taxon>
        <taxon>Insecta</taxon>
        <taxon>Pterygota</taxon>
        <taxon>Neoptera</taxon>
        <taxon>Endopterygota</taxon>
        <taxon>Diptera</taxon>
        <taxon>Brachycera</taxon>
        <taxon>Muscomorpha</taxon>
        <taxon>Muscoidea</taxon>
        <taxon>Muscidae</taxon>
        <taxon>Musca</taxon>
    </lineage>
</organism>
<evidence type="ECO:0000313" key="3">
    <source>
        <dbReference type="RefSeq" id="XP_005188203.2"/>
    </source>
</evidence>
<dbReference type="RefSeq" id="XP_005188203.2">
    <property type="nucleotide sequence ID" value="XM_005188146.3"/>
</dbReference>
<evidence type="ECO:0000313" key="2">
    <source>
        <dbReference type="Proteomes" id="UP001652621"/>
    </source>
</evidence>
<dbReference type="EnsemblMetazoa" id="MDOA000645-RA">
    <property type="protein sequence ID" value="MDOA000645-PA"/>
    <property type="gene ID" value="MDOA000645"/>
</dbReference>
<dbReference type="eggNOG" id="ENOG502TCSX">
    <property type="taxonomic scope" value="Eukaryota"/>
</dbReference>